<dbReference type="GO" id="GO:0035438">
    <property type="term" value="F:cyclic-di-GMP binding"/>
    <property type="evidence" value="ECO:0007669"/>
    <property type="project" value="InterPro"/>
</dbReference>
<dbReference type="SUPFAM" id="SSF141371">
    <property type="entry name" value="PilZ domain-like"/>
    <property type="match status" value="1"/>
</dbReference>
<dbReference type="Pfam" id="PF07238">
    <property type="entry name" value="PilZ"/>
    <property type="match status" value="1"/>
</dbReference>
<feature type="domain" description="PilZ" evidence="1">
    <location>
        <begin position="94"/>
        <end position="200"/>
    </location>
</feature>
<protein>
    <recommendedName>
        <fullName evidence="1">PilZ domain-containing protein</fullName>
    </recommendedName>
</protein>
<dbReference type="EMBL" id="LOEE01000036">
    <property type="protein sequence ID" value="KXG75261.1"/>
    <property type="molecule type" value="Genomic_DNA"/>
</dbReference>
<dbReference type="InterPro" id="IPR009875">
    <property type="entry name" value="PilZ_domain"/>
</dbReference>
<gene>
    <name evidence="2" type="ORF">AN619_18260</name>
</gene>
<evidence type="ECO:0000259" key="1">
    <source>
        <dbReference type="Pfam" id="PF07238"/>
    </source>
</evidence>
<dbReference type="OrthoDB" id="1951449at2"/>
<sequence>MAGSLSENQRIQIKLINDPSDVALEGAIESITSDAIHVCLDYMFVHNKNNLKVACTVWDEISRIYAFDTSIVHIEGQKLVLTKPEEHKIQRSDHRQQVRIDVNIPVSCYLRGIGDVKVTSEKFLPAVVKNLSTGGVLIHSPLSLPVGTVMVFELPLDKGMLLVTVEVLRNVPYGDGYSMGAKFLALDDRDIQKIGAYVFREQIRLKRKKKPVT</sequence>
<evidence type="ECO:0000313" key="2">
    <source>
        <dbReference type="EMBL" id="KXG75261.1"/>
    </source>
</evidence>
<proteinExistence type="predicted"/>
<accession>A0A140L3Y6</accession>
<keyword evidence="3" id="KW-1185">Reference proteome</keyword>
<comment type="caution">
    <text evidence="2">The sequence shown here is derived from an EMBL/GenBank/DDBJ whole genome shotgun (WGS) entry which is preliminary data.</text>
</comment>
<organism evidence="2 3">
    <name type="scientific">Thermotalea metallivorans</name>
    <dbReference type="NCBI Taxonomy" id="520762"/>
    <lineage>
        <taxon>Bacteria</taxon>
        <taxon>Bacillati</taxon>
        <taxon>Bacillota</taxon>
        <taxon>Clostridia</taxon>
        <taxon>Peptostreptococcales</taxon>
        <taxon>Thermotaleaceae</taxon>
        <taxon>Thermotalea</taxon>
    </lineage>
</organism>
<dbReference type="Gene3D" id="2.40.10.220">
    <property type="entry name" value="predicted glycosyltransferase like domains"/>
    <property type="match status" value="1"/>
</dbReference>
<dbReference type="Proteomes" id="UP000070456">
    <property type="component" value="Unassembled WGS sequence"/>
</dbReference>
<evidence type="ECO:0000313" key="3">
    <source>
        <dbReference type="Proteomes" id="UP000070456"/>
    </source>
</evidence>
<dbReference type="STRING" id="520762.AN619_18260"/>
<reference evidence="2 3" key="1">
    <citation type="submission" date="2015-12" db="EMBL/GenBank/DDBJ databases">
        <title>Draft genome sequence of the thermoanaerobe Thermotalea metallivorans, an isolate from the runoff channel of the Great Artesian Basin, Australia.</title>
        <authorList>
            <person name="Patel B.K."/>
        </authorList>
    </citation>
    <scope>NUCLEOTIDE SEQUENCE [LARGE SCALE GENOMIC DNA]</scope>
    <source>
        <strain evidence="2 3">B2-1</strain>
    </source>
</reference>
<dbReference type="AlphaFoldDB" id="A0A140L3Y6"/>
<name>A0A140L3Y6_9FIRM</name>
<dbReference type="RefSeq" id="WP_068556390.1">
    <property type="nucleotide sequence ID" value="NZ_LOEE01000036.1"/>
</dbReference>